<dbReference type="GO" id="GO:0003677">
    <property type="term" value="F:DNA binding"/>
    <property type="evidence" value="ECO:0007669"/>
    <property type="project" value="UniProtKB-KW"/>
</dbReference>
<keyword evidence="2" id="KW-0238">DNA-binding</keyword>
<dbReference type="EMBL" id="AP022871">
    <property type="protein sequence ID" value="BCB85058.1"/>
    <property type="molecule type" value="Genomic_DNA"/>
</dbReference>
<dbReference type="PANTHER" id="PTHR44688:SF16">
    <property type="entry name" value="DNA-BINDING TRANSCRIPTIONAL ACTIVATOR DEVR_DOSR"/>
    <property type="match status" value="1"/>
</dbReference>
<feature type="domain" description="HTH luxR-type" evidence="5">
    <location>
        <begin position="770"/>
        <end position="835"/>
    </location>
</feature>
<dbReference type="Pfam" id="PF00196">
    <property type="entry name" value="GerE"/>
    <property type="match status" value="1"/>
</dbReference>
<dbReference type="InterPro" id="IPR000792">
    <property type="entry name" value="Tscrpt_reg_LuxR_C"/>
</dbReference>
<dbReference type="SUPFAM" id="SSF46894">
    <property type="entry name" value="C-terminal effector domain of the bipartite response regulators"/>
    <property type="match status" value="1"/>
</dbReference>
<name>A0A6F8YGG4_9ACTN</name>
<dbReference type="RefSeq" id="WP_197945893.1">
    <property type="nucleotide sequence ID" value="NZ_AP022871.1"/>
</dbReference>
<dbReference type="InterPro" id="IPR016032">
    <property type="entry name" value="Sig_transdc_resp-reg_C-effctor"/>
</dbReference>
<keyword evidence="3" id="KW-0804">Transcription</keyword>
<dbReference type="KEGG" id="psuu:Psuf_023710"/>
<evidence type="ECO:0000256" key="4">
    <source>
        <dbReference type="SAM" id="MobiDB-lite"/>
    </source>
</evidence>
<dbReference type="PROSITE" id="PS00622">
    <property type="entry name" value="HTH_LUXR_1"/>
    <property type="match status" value="1"/>
</dbReference>
<keyword evidence="7" id="KW-1185">Reference proteome</keyword>
<dbReference type="PRINTS" id="PR00038">
    <property type="entry name" value="HTHLUXR"/>
</dbReference>
<evidence type="ECO:0000256" key="2">
    <source>
        <dbReference type="ARBA" id="ARBA00023125"/>
    </source>
</evidence>
<evidence type="ECO:0000256" key="1">
    <source>
        <dbReference type="ARBA" id="ARBA00023015"/>
    </source>
</evidence>
<dbReference type="Proteomes" id="UP000503011">
    <property type="component" value="Chromosome"/>
</dbReference>
<dbReference type="GO" id="GO:0006355">
    <property type="term" value="P:regulation of DNA-templated transcription"/>
    <property type="evidence" value="ECO:0007669"/>
    <property type="project" value="InterPro"/>
</dbReference>
<dbReference type="SUPFAM" id="SSF52540">
    <property type="entry name" value="P-loop containing nucleoside triphosphate hydrolases"/>
    <property type="match status" value="1"/>
</dbReference>
<evidence type="ECO:0000256" key="3">
    <source>
        <dbReference type="ARBA" id="ARBA00023163"/>
    </source>
</evidence>
<dbReference type="SMART" id="SM00421">
    <property type="entry name" value="HTH_LUXR"/>
    <property type="match status" value="1"/>
</dbReference>
<dbReference type="AlphaFoldDB" id="A0A6F8YGG4"/>
<reference evidence="6 7" key="2">
    <citation type="submission" date="2020-03" db="EMBL/GenBank/DDBJ databases">
        <authorList>
            <person name="Ichikawa N."/>
            <person name="Kimura A."/>
            <person name="Kitahashi Y."/>
            <person name="Uohara A."/>
        </authorList>
    </citation>
    <scope>NUCLEOTIDE SEQUENCE [LARGE SCALE GENOMIC DNA]</scope>
    <source>
        <strain evidence="6 7">NBRC 105367</strain>
    </source>
</reference>
<gene>
    <name evidence="6" type="ORF">Psuf_023710</name>
</gene>
<dbReference type="PROSITE" id="PS50043">
    <property type="entry name" value="HTH_LUXR_2"/>
    <property type="match status" value="1"/>
</dbReference>
<dbReference type="Gene3D" id="1.10.10.10">
    <property type="entry name" value="Winged helix-like DNA-binding domain superfamily/Winged helix DNA-binding domain"/>
    <property type="match status" value="1"/>
</dbReference>
<dbReference type="PANTHER" id="PTHR44688">
    <property type="entry name" value="DNA-BINDING TRANSCRIPTIONAL ACTIVATOR DEVR_DOSR"/>
    <property type="match status" value="1"/>
</dbReference>
<accession>A0A6F8YGG4</accession>
<proteinExistence type="predicted"/>
<dbReference type="InterPro" id="IPR027417">
    <property type="entry name" value="P-loop_NTPase"/>
</dbReference>
<organism evidence="6 7">
    <name type="scientific">Phytohabitans suffuscus</name>
    <dbReference type="NCBI Taxonomy" id="624315"/>
    <lineage>
        <taxon>Bacteria</taxon>
        <taxon>Bacillati</taxon>
        <taxon>Actinomycetota</taxon>
        <taxon>Actinomycetes</taxon>
        <taxon>Micromonosporales</taxon>
        <taxon>Micromonosporaceae</taxon>
    </lineage>
</organism>
<evidence type="ECO:0000313" key="7">
    <source>
        <dbReference type="Proteomes" id="UP000503011"/>
    </source>
</evidence>
<feature type="region of interest" description="Disordered" evidence="4">
    <location>
        <begin position="1"/>
        <end position="20"/>
    </location>
</feature>
<dbReference type="CDD" id="cd06170">
    <property type="entry name" value="LuxR_C_like"/>
    <property type="match status" value="1"/>
</dbReference>
<protein>
    <submittedName>
        <fullName evidence="6">Helix-turn-helix transcriptional regulator</fullName>
    </submittedName>
</protein>
<keyword evidence="1" id="KW-0805">Transcription regulation</keyword>
<reference evidence="6 7" key="1">
    <citation type="submission" date="2020-03" db="EMBL/GenBank/DDBJ databases">
        <title>Whole genome shotgun sequence of Phytohabitans suffuscus NBRC 105367.</title>
        <authorList>
            <person name="Komaki H."/>
            <person name="Tamura T."/>
        </authorList>
    </citation>
    <scope>NUCLEOTIDE SEQUENCE [LARGE SCALE GENOMIC DNA]</scope>
    <source>
        <strain evidence="6 7">NBRC 105367</strain>
    </source>
</reference>
<dbReference type="InterPro" id="IPR036388">
    <property type="entry name" value="WH-like_DNA-bd_sf"/>
</dbReference>
<evidence type="ECO:0000259" key="5">
    <source>
        <dbReference type="PROSITE" id="PS50043"/>
    </source>
</evidence>
<evidence type="ECO:0000313" key="6">
    <source>
        <dbReference type="EMBL" id="BCB85058.1"/>
    </source>
</evidence>
<sequence length="854" mass="89435">MKAAHAGAPPRGPRDSRTVPAPRLVLDEPTAALLDAATVAPHAPLRVAVQAPGGYGKSLLLRELTRIYRRADVPVLDAWQEMSPQDGPFVLFLDDAHRVGEERLREVRALVEARRPGIVLAYRPWPRPAALAELLELLRQDGPPLVLSPFTAERTAEHLGVEPGTAAARHVFAQTGGVPRLVDRLAPTVERTDAGLPPQVLVRFRTDLDDLDADLRGLLLAAATGVELPADLLGALLDRAPEAVDDLLDAARATGLVAPDGRLVPVARRAVASLSPAAQRTAVWQRLAELQLARGGAVLPLVRALRDAGVGGGGLAAMFEAAAEEALVDEPALAAELFAVAASAGRPTAARRALAAALSGDLDAGLRLADRLVAAEGSPDRAVGAAVSGSALAHRGQLGRSAELYRWSGTTSSVSFAAIGFIGTGQLGRADDLVPPDGPPTLLTGAAALMASGIRESLSGSATAALSTLVQAAALLEPAGRAVLLPDSPAALAALVAIHCGELDTGESVLDRAVAADVGAALMSRRHRLLLGWMQMVRGRTASAAEHRAAAGTGPLEPRDLLYATALDAGIARRESDLAGLHRAWAQAREAVMRHPVDLYSLLPLGELAVAAARLGEQARMATHLAEAWRLLDRLGRPPLWTAPLHWCALHAAIIAEEPTTADEHAAALVATAQHSRYGAVVAAAAESWLETLRGAVDPAKVEAAARGLHGAGLWWDGARLAGQAAIRTSDRKAMTALLDCARLLQGSARAGGAQTAAQPAVAQVTEAFTAPAESLLSEREQEVADLVLDGLTYRQIGDRLFISAKTVEHHVARMRQRLGCANRGDLLAKLRAMSADRPGAASRRAPWPRRPMD</sequence>